<keyword evidence="6 12" id="KW-0418">Kinase</keyword>
<dbReference type="EC" id="2.7.13.3" evidence="2"/>
<evidence type="ECO:0000256" key="9">
    <source>
        <dbReference type="SAM" id="Phobius"/>
    </source>
</evidence>
<dbReference type="SUPFAM" id="SSF55874">
    <property type="entry name" value="ATPase domain of HSP90 chaperone/DNA topoisomerase II/histidine kinase"/>
    <property type="match status" value="1"/>
</dbReference>
<dbReference type="OrthoDB" id="227596at2"/>
<dbReference type="GO" id="GO:0005524">
    <property type="term" value="F:ATP binding"/>
    <property type="evidence" value="ECO:0007669"/>
    <property type="project" value="UniProtKB-KW"/>
</dbReference>
<dbReference type="PANTHER" id="PTHR24421:SF10">
    <property type="entry name" value="NITRATE_NITRITE SENSOR PROTEIN NARQ"/>
    <property type="match status" value="1"/>
</dbReference>
<evidence type="ECO:0000313" key="13">
    <source>
        <dbReference type="Proteomes" id="UP000291189"/>
    </source>
</evidence>
<keyword evidence="8" id="KW-0902">Two-component regulatory system</keyword>
<dbReference type="EMBL" id="SDPU01000035">
    <property type="protein sequence ID" value="RYU09348.1"/>
    <property type="molecule type" value="Genomic_DNA"/>
</dbReference>
<keyword evidence="9" id="KW-0472">Membrane</keyword>
<evidence type="ECO:0000256" key="3">
    <source>
        <dbReference type="ARBA" id="ARBA00022553"/>
    </source>
</evidence>
<keyword evidence="3" id="KW-0597">Phosphoprotein</keyword>
<dbReference type="Pfam" id="PF02518">
    <property type="entry name" value="HATPase_c"/>
    <property type="match status" value="1"/>
</dbReference>
<evidence type="ECO:0000259" key="10">
    <source>
        <dbReference type="Pfam" id="PF02518"/>
    </source>
</evidence>
<evidence type="ECO:0000256" key="4">
    <source>
        <dbReference type="ARBA" id="ARBA00022679"/>
    </source>
</evidence>
<feature type="transmembrane region" description="Helical" evidence="9">
    <location>
        <begin position="84"/>
        <end position="100"/>
    </location>
</feature>
<dbReference type="InterPro" id="IPR036890">
    <property type="entry name" value="HATPase_C_sf"/>
</dbReference>
<dbReference type="GO" id="GO:0016020">
    <property type="term" value="C:membrane"/>
    <property type="evidence" value="ECO:0007669"/>
    <property type="project" value="InterPro"/>
</dbReference>
<name>A0A4Q5IW54_9ACTN</name>
<dbReference type="Gene3D" id="1.20.5.1930">
    <property type="match status" value="1"/>
</dbReference>
<dbReference type="RefSeq" id="WP_129989113.1">
    <property type="nucleotide sequence ID" value="NZ_SDPU01000035.1"/>
</dbReference>
<proteinExistence type="predicted"/>
<comment type="catalytic activity">
    <reaction evidence="1">
        <text>ATP + protein L-histidine = ADP + protein N-phospho-L-histidine.</text>
        <dbReference type="EC" id="2.7.13.3"/>
    </reaction>
</comment>
<evidence type="ECO:0000256" key="1">
    <source>
        <dbReference type="ARBA" id="ARBA00000085"/>
    </source>
</evidence>
<dbReference type="Proteomes" id="UP000291189">
    <property type="component" value="Unassembled WGS sequence"/>
</dbReference>
<dbReference type="InterPro" id="IPR011712">
    <property type="entry name" value="Sig_transdc_His_kin_sub3_dim/P"/>
</dbReference>
<keyword evidence="13" id="KW-1185">Reference proteome</keyword>
<feature type="transmembrane region" description="Helical" evidence="9">
    <location>
        <begin position="107"/>
        <end position="128"/>
    </location>
</feature>
<evidence type="ECO:0000256" key="6">
    <source>
        <dbReference type="ARBA" id="ARBA00022777"/>
    </source>
</evidence>
<feature type="domain" description="Signal transduction histidine kinase subgroup 3 dimerisation and phosphoacceptor" evidence="11">
    <location>
        <begin position="179"/>
        <end position="247"/>
    </location>
</feature>
<evidence type="ECO:0000256" key="5">
    <source>
        <dbReference type="ARBA" id="ARBA00022741"/>
    </source>
</evidence>
<organism evidence="12 13">
    <name type="scientific">Nocardioides iriomotensis</name>
    <dbReference type="NCBI Taxonomy" id="715784"/>
    <lineage>
        <taxon>Bacteria</taxon>
        <taxon>Bacillati</taxon>
        <taxon>Actinomycetota</taxon>
        <taxon>Actinomycetes</taxon>
        <taxon>Propionibacteriales</taxon>
        <taxon>Nocardioidaceae</taxon>
        <taxon>Nocardioides</taxon>
    </lineage>
</organism>
<sequence>MLRRLTTGHRAFPLVAAPVLGVLGVVEAVADPEFREDLGLLVLVAGWFAGWFLAMARWPAVGVVGVAFFYPMTAVLGAPGPGGTGLIAVMLATGYAGYALEARRSLVAVTVAVLTFVGTDIAVHGVAWDTVFFPAVFYPARWVGRLVRREQERSAELVEMAAALDAQREASVQAAAREERTRIAREVHDAVAHSVSVMTLQIGGLRRQLGSLLDGRDTERDVLLGLERLGRETVEELRALVGILREPGYDEAPTAPQPSLARAGDVVDDVRAAGLDVRLEVSGEPRELPKALDISAYRIVQEALTNCLRHAPGGAATVHVDYGHDAVDIRVVDDGGRGPVPATIGGSATTGGHGLVGMTERAQMFGGTLSTRRVGSGFEVHAHLPTNRSHR</sequence>
<evidence type="ECO:0000256" key="8">
    <source>
        <dbReference type="ARBA" id="ARBA00023012"/>
    </source>
</evidence>
<dbReference type="Gene3D" id="3.30.565.10">
    <property type="entry name" value="Histidine kinase-like ATPase, C-terminal domain"/>
    <property type="match status" value="1"/>
</dbReference>
<gene>
    <name evidence="12" type="ORF">ETU37_19935</name>
</gene>
<keyword evidence="4" id="KW-0808">Transferase</keyword>
<keyword evidence="7" id="KW-0067">ATP-binding</keyword>
<reference evidence="12 13" key="1">
    <citation type="submission" date="2019-01" db="EMBL/GenBank/DDBJ databases">
        <title>Nocardioides guangzhouensis sp. nov., an actinobacterium isolated from soil.</title>
        <authorList>
            <person name="Fu Y."/>
            <person name="Cai Y."/>
            <person name="Lin Z."/>
            <person name="Chen P."/>
        </authorList>
    </citation>
    <scope>NUCLEOTIDE SEQUENCE [LARGE SCALE GENOMIC DNA]</scope>
    <source>
        <strain evidence="12 13">NBRC 105384</strain>
    </source>
</reference>
<keyword evidence="9" id="KW-1133">Transmembrane helix</keyword>
<dbReference type="InterPro" id="IPR003594">
    <property type="entry name" value="HATPase_dom"/>
</dbReference>
<dbReference type="GO" id="GO:0000155">
    <property type="term" value="F:phosphorelay sensor kinase activity"/>
    <property type="evidence" value="ECO:0007669"/>
    <property type="project" value="InterPro"/>
</dbReference>
<comment type="caution">
    <text evidence="12">The sequence shown here is derived from an EMBL/GenBank/DDBJ whole genome shotgun (WGS) entry which is preliminary data.</text>
</comment>
<feature type="domain" description="Histidine kinase/HSP90-like ATPase" evidence="10">
    <location>
        <begin position="296"/>
        <end position="386"/>
    </location>
</feature>
<protein>
    <recommendedName>
        <fullName evidence="2">histidine kinase</fullName>
        <ecNumber evidence="2">2.7.13.3</ecNumber>
    </recommendedName>
</protein>
<keyword evidence="5" id="KW-0547">Nucleotide-binding</keyword>
<dbReference type="AlphaFoldDB" id="A0A4Q5IW54"/>
<dbReference type="CDD" id="cd16917">
    <property type="entry name" value="HATPase_UhpB-NarQ-NarX-like"/>
    <property type="match status" value="1"/>
</dbReference>
<accession>A0A4Q5IW54</accession>
<dbReference type="PANTHER" id="PTHR24421">
    <property type="entry name" value="NITRATE/NITRITE SENSOR PROTEIN NARX-RELATED"/>
    <property type="match status" value="1"/>
</dbReference>
<dbReference type="Pfam" id="PF07730">
    <property type="entry name" value="HisKA_3"/>
    <property type="match status" value="1"/>
</dbReference>
<evidence type="ECO:0000259" key="11">
    <source>
        <dbReference type="Pfam" id="PF07730"/>
    </source>
</evidence>
<evidence type="ECO:0000256" key="7">
    <source>
        <dbReference type="ARBA" id="ARBA00022840"/>
    </source>
</evidence>
<evidence type="ECO:0000313" key="12">
    <source>
        <dbReference type="EMBL" id="RYU09348.1"/>
    </source>
</evidence>
<feature type="transmembrane region" description="Helical" evidence="9">
    <location>
        <begin position="38"/>
        <end position="54"/>
    </location>
</feature>
<dbReference type="InterPro" id="IPR050482">
    <property type="entry name" value="Sensor_HK_TwoCompSys"/>
</dbReference>
<keyword evidence="9" id="KW-0812">Transmembrane</keyword>
<dbReference type="GO" id="GO:0046983">
    <property type="term" value="F:protein dimerization activity"/>
    <property type="evidence" value="ECO:0007669"/>
    <property type="project" value="InterPro"/>
</dbReference>
<evidence type="ECO:0000256" key="2">
    <source>
        <dbReference type="ARBA" id="ARBA00012438"/>
    </source>
</evidence>